<dbReference type="EMBL" id="JAAAIM010000094">
    <property type="protein sequence ID" value="KAG0295149.1"/>
    <property type="molecule type" value="Genomic_DNA"/>
</dbReference>
<organism evidence="1 2">
    <name type="scientific">Linnemannia gamsii</name>
    <dbReference type="NCBI Taxonomy" id="64522"/>
    <lineage>
        <taxon>Eukaryota</taxon>
        <taxon>Fungi</taxon>
        <taxon>Fungi incertae sedis</taxon>
        <taxon>Mucoromycota</taxon>
        <taxon>Mortierellomycotina</taxon>
        <taxon>Mortierellomycetes</taxon>
        <taxon>Mortierellales</taxon>
        <taxon>Mortierellaceae</taxon>
        <taxon>Linnemannia</taxon>
    </lineage>
</organism>
<protein>
    <submittedName>
        <fullName evidence="1">Uncharacterized protein</fullName>
    </submittedName>
</protein>
<keyword evidence="2" id="KW-1185">Reference proteome</keyword>
<proteinExistence type="predicted"/>
<evidence type="ECO:0000313" key="2">
    <source>
        <dbReference type="Proteomes" id="UP001194696"/>
    </source>
</evidence>
<sequence>MSYIGLKTLIYMQFRTLKMRFSVIFVAVAALVAVVQASPAPAVPVSHEDV</sequence>
<gene>
    <name evidence="1" type="ORF">BGZ96_012437</name>
</gene>
<evidence type="ECO:0000313" key="1">
    <source>
        <dbReference type="EMBL" id="KAG0295149.1"/>
    </source>
</evidence>
<name>A0ABQ7KC76_9FUNG</name>
<reference evidence="1 2" key="1">
    <citation type="journal article" date="2020" name="Fungal Divers.">
        <title>Resolving the Mortierellaceae phylogeny through synthesis of multi-gene phylogenetics and phylogenomics.</title>
        <authorList>
            <person name="Vandepol N."/>
            <person name="Liber J."/>
            <person name="Desiro A."/>
            <person name="Na H."/>
            <person name="Kennedy M."/>
            <person name="Barry K."/>
            <person name="Grigoriev I.V."/>
            <person name="Miller A.N."/>
            <person name="O'Donnell K."/>
            <person name="Stajich J.E."/>
            <person name="Bonito G."/>
        </authorList>
    </citation>
    <scope>NUCLEOTIDE SEQUENCE [LARGE SCALE GENOMIC DNA]</scope>
    <source>
        <strain evidence="1 2">AD045</strain>
    </source>
</reference>
<dbReference type="Proteomes" id="UP001194696">
    <property type="component" value="Unassembled WGS sequence"/>
</dbReference>
<accession>A0ABQ7KC76</accession>
<comment type="caution">
    <text evidence="1">The sequence shown here is derived from an EMBL/GenBank/DDBJ whole genome shotgun (WGS) entry which is preliminary data.</text>
</comment>